<dbReference type="GO" id="GO:0004725">
    <property type="term" value="F:protein tyrosine phosphatase activity"/>
    <property type="evidence" value="ECO:0007669"/>
    <property type="project" value="UniProtKB-UniRule"/>
</dbReference>
<keyword evidence="4 10" id="KW-0498">Mitosis</keyword>
<accession>A0A6G1I250</accession>
<dbReference type="Proteomes" id="UP000799640">
    <property type="component" value="Unassembled WGS sequence"/>
</dbReference>
<dbReference type="AlphaFoldDB" id="A0A6G1I250"/>
<dbReference type="GO" id="GO:0005737">
    <property type="term" value="C:cytoplasm"/>
    <property type="evidence" value="ECO:0007669"/>
    <property type="project" value="TreeGrafter"/>
</dbReference>
<evidence type="ECO:0000313" key="14">
    <source>
        <dbReference type="Proteomes" id="UP000799640"/>
    </source>
</evidence>
<dbReference type="PRINTS" id="PR00716">
    <property type="entry name" value="MPIPHPHTASE"/>
</dbReference>
<dbReference type="PROSITE" id="PS50206">
    <property type="entry name" value="RHODANESE_3"/>
    <property type="match status" value="1"/>
</dbReference>
<dbReference type="FunFam" id="3.40.250.10:FF:000021">
    <property type="entry name" value="M-phase inducer phosphatase cdc-25.2"/>
    <property type="match status" value="1"/>
</dbReference>
<keyword evidence="5 10" id="KW-0378">Hydrolase</keyword>
<evidence type="ECO:0000256" key="4">
    <source>
        <dbReference type="ARBA" id="ARBA00022776"/>
    </source>
</evidence>
<dbReference type="GO" id="GO:0110032">
    <property type="term" value="P:positive regulation of G2/MI transition of meiotic cell cycle"/>
    <property type="evidence" value="ECO:0007669"/>
    <property type="project" value="TreeGrafter"/>
</dbReference>
<organism evidence="13 14">
    <name type="scientific">Trichodelitschia bisporula</name>
    <dbReference type="NCBI Taxonomy" id="703511"/>
    <lineage>
        <taxon>Eukaryota</taxon>
        <taxon>Fungi</taxon>
        <taxon>Dikarya</taxon>
        <taxon>Ascomycota</taxon>
        <taxon>Pezizomycotina</taxon>
        <taxon>Dothideomycetes</taxon>
        <taxon>Dothideomycetes incertae sedis</taxon>
        <taxon>Phaeotrichales</taxon>
        <taxon>Phaeotrichaceae</taxon>
        <taxon>Trichodelitschia</taxon>
    </lineage>
</organism>
<dbReference type="Gene3D" id="3.40.250.10">
    <property type="entry name" value="Rhodanese-like domain"/>
    <property type="match status" value="1"/>
</dbReference>
<evidence type="ECO:0000256" key="6">
    <source>
        <dbReference type="ARBA" id="ARBA00022912"/>
    </source>
</evidence>
<keyword evidence="6 10" id="KW-0904">Protein phosphatase</keyword>
<dbReference type="InterPro" id="IPR000751">
    <property type="entry name" value="MPI_Phosphatase"/>
</dbReference>
<dbReference type="InterPro" id="IPR036873">
    <property type="entry name" value="Rhodanese-like_dom_sf"/>
</dbReference>
<dbReference type="PANTHER" id="PTHR10828">
    <property type="entry name" value="M-PHASE INDUCER PHOSPHATASE DUAL SPECIFICITY PHOSPHATASE CDC25"/>
    <property type="match status" value="1"/>
</dbReference>
<gene>
    <name evidence="13" type="ORF">EJ06DRAFT_536805</name>
</gene>
<evidence type="ECO:0000256" key="5">
    <source>
        <dbReference type="ARBA" id="ARBA00022801"/>
    </source>
</evidence>
<dbReference type="SMART" id="SM00450">
    <property type="entry name" value="RHOD"/>
    <property type="match status" value="1"/>
</dbReference>
<feature type="region of interest" description="Disordered" evidence="11">
    <location>
        <begin position="255"/>
        <end position="274"/>
    </location>
</feature>
<feature type="region of interest" description="Disordered" evidence="11">
    <location>
        <begin position="508"/>
        <end position="545"/>
    </location>
</feature>
<feature type="region of interest" description="Disordered" evidence="11">
    <location>
        <begin position="158"/>
        <end position="213"/>
    </location>
</feature>
<evidence type="ECO:0000256" key="1">
    <source>
        <dbReference type="ARBA" id="ARBA00011065"/>
    </source>
</evidence>
<protein>
    <recommendedName>
        <fullName evidence="9 10">M-phase inducer phosphatase</fullName>
        <ecNumber evidence="2 10">3.1.3.48</ecNumber>
    </recommendedName>
</protein>
<keyword evidence="3 10" id="KW-0132">Cell division</keyword>
<name>A0A6G1I250_9PEZI</name>
<dbReference type="Pfam" id="PF00581">
    <property type="entry name" value="Rhodanese"/>
    <property type="match status" value="1"/>
</dbReference>
<feature type="domain" description="Rhodanese" evidence="12">
    <location>
        <begin position="366"/>
        <end position="470"/>
    </location>
</feature>
<dbReference type="EC" id="3.1.3.48" evidence="2 10"/>
<dbReference type="SUPFAM" id="SSF52821">
    <property type="entry name" value="Rhodanese/Cell cycle control phosphatase"/>
    <property type="match status" value="1"/>
</dbReference>
<dbReference type="GO" id="GO:0051301">
    <property type="term" value="P:cell division"/>
    <property type="evidence" value="ECO:0007669"/>
    <property type="project" value="UniProtKB-UniRule"/>
</dbReference>
<evidence type="ECO:0000256" key="2">
    <source>
        <dbReference type="ARBA" id="ARBA00013064"/>
    </source>
</evidence>
<dbReference type="EMBL" id="ML996691">
    <property type="protein sequence ID" value="KAF2402332.1"/>
    <property type="molecule type" value="Genomic_DNA"/>
</dbReference>
<evidence type="ECO:0000256" key="3">
    <source>
        <dbReference type="ARBA" id="ARBA00022618"/>
    </source>
</evidence>
<dbReference type="PANTHER" id="PTHR10828:SF17">
    <property type="entry name" value="PROTEIN-TYROSINE-PHOSPHATASE"/>
    <property type="match status" value="1"/>
</dbReference>
<feature type="compositionally biased region" description="Low complexity" evidence="11">
    <location>
        <begin position="519"/>
        <end position="529"/>
    </location>
</feature>
<evidence type="ECO:0000259" key="12">
    <source>
        <dbReference type="PROSITE" id="PS50206"/>
    </source>
</evidence>
<dbReference type="OrthoDB" id="26523at2759"/>
<dbReference type="GO" id="GO:0010971">
    <property type="term" value="P:positive regulation of G2/M transition of mitotic cell cycle"/>
    <property type="evidence" value="ECO:0007669"/>
    <property type="project" value="TreeGrafter"/>
</dbReference>
<keyword evidence="14" id="KW-1185">Reference proteome</keyword>
<proteinExistence type="inferred from homology"/>
<dbReference type="CDD" id="cd01530">
    <property type="entry name" value="Cdc25"/>
    <property type="match status" value="1"/>
</dbReference>
<dbReference type="InterPro" id="IPR001763">
    <property type="entry name" value="Rhodanese-like_dom"/>
</dbReference>
<evidence type="ECO:0000256" key="7">
    <source>
        <dbReference type="ARBA" id="ARBA00023306"/>
    </source>
</evidence>
<evidence type="ECO:0000256" key="10">
    <source>
        <dbReference type="RuleBase" id="RU368028"/>
    </source>
</evidence>
<evidence type="ECO:0000313" key="13">
    <source>
        <dbReference type="EMBL" id="KAF2402332.1"/>
    </source>
</evidence>
<keyword evidence="7 10" id="KW-0131">Cell cycle</keyword>
<dbReference type="GO" id="GO:0000086">
    <property type="term" value="P:G2/M transition of mitotic cell cycle"/>
    <property type="evidence" value="ECO:0007669"/>
    <property type="project" value="TreeGrafter"/>
</dbReference>
<evidence type="ECO:0000256" key="8">
    <source>
        <dbReference type="ARBA" id="ARBA00051722"/>
    </source>
</evidence>
<evidence type="ECO:0000256" key="11">
    <source>
        <dbReference type="SAM" id="MobiDB-lite"/>
    </source>
</evidence>
<comment type="similarity">
    <text evidence="1 10">Belongs to the MPI phosphatase family.</text>
</comment>
<dbReference type="GO" id="GO:0005634">
    <property type="term" value="C:nucleus"/>
    <property type="evidence" value="ECO:0007669"/>
    <property type="project" value="TreeGrafter"/>
</dbReference>
<comment type="function">
    <text evidence="10">Tyrosine protein phosphatase which functions as a dosage-dependent inducer of mitotic progression.</text>
</comment>
<reference evidence="13" key="1">
    <citation type="journal article" date="2020" name="Stud. Mycol.">
        <title>101 Dothideomycetes genomes: a test case for predicting lifestyles and emergence of pathogens.</title>
        <authorList>
            <person name="Haridas S."/>
            <person name="Albert R."/>
            <person name="Binder M."/>
            <person name="Bloem J."/>
            <person name="Labutti K."/>
            <person name="Salamov A."/>
            <person name="Andreopoulos B."/>
            <person name="Baker S."/>
            <person name="Barry K."/>
            <person name="Bills G."/>
            <person name="Bluhm B."/>
            <person name="Cannon C."/>
            <person name="Castanera R."/>
            <person name="Culley D."/>
            <person name="Daum C."/>
            <person name="Ezra D."/>
            <person name="Gonzalez J."/>
            <person name="Henrissat B."/>
            <person name="Kuo A."/>
            <person name="Liang C."/>
            <person name="Lipzen A."/>
            <person name="Lutzoni F."/>
            <person name="Magnuson J."/>
            <person name="Mondo S."/>
            <person name="Nolan M."/>
            <person name="Ohm R."/>
            <person name="Pangilinan J."/>
            <person name="Park H.-J."/>
            <person name="Ramirez L."/>
            <person name="Alfaro M."/>
            <person name="Sun H."/>
            <person name="Tritt A."/>
            <person name="Yoshinaga Y."/>
            <person name="Zwiers L.-H."/>
            <person name="Turgeon B."/>
            <person name="Goodwin S."/>
            <person name="Spatafora J."/>
            <person name="Crous P."/>
            <person name="Grigoriev I."/>
        </authorList>
    </citation>
    <scope>NUCLEOTIDE SEQUENCE</scope>
    <source>
        <strain evidence="13">CBS 262.69</strain>
    </source>
</reference>
<sequence>MELSSPLAAMAPPPCPKPWGYGRDITSRPLHFLSANFGASSFNFPEVNMGKAQKSKGDYFTKGAPIRGSSPSASLAADLSQNFHIDQSPQLPTPRRALFTTGLFANIDRKGATTPPIPSSSPGFGHDYMDASPLPHKPAFASKLQLFQTAAPKFDVDTEMTSPCVSPDAMDESEQETPVPERRRPSFMMRQTHSRSRLLAGAPYQRPEKPKLPTFTFGAGGTGLATDKSVPSLDECFQASPPQQRASTSNLFVIPPRPRTVIPQPSLPHRANGSPINIQVRKSVATTRPRKLFRRSLSMFENPGDVMNQKKEYVPSGLTSIVDAEETPALKLPHFFQEDSKPGSGNLPRINHDTMISVLDGEYSKQYDKILVIDCRFEYEFEGGHIQGAANYTDKELLMKDLFEGEPQGNALLIFHCEYSAHRAPLMATHIRQQDRAVNAAEYPKLTFPEIYILDGGYSSFFRSHRGRCYPQNYVEMTAKEHENACERGLNRIRQRQKMARAQTFAFGQVGKEMEDSPSRPSSNAGSSSLDLATSRHQARRMASY</sequence>
<comment type="catalytic activity">
    <reaction evidence="8 10">
        <text>O-phospho-L-tyrosyl-[protein] + H2O = L-tyrosyl-[protein] + phosphate</text>
        <dbReference type="Rhea" id="RHEA:10684"/>
        <dbReference type="Rhea" id="RHEA-COMP:10136"/>
        <dbReference type="Rhea" id="RHEA-COMP:20101"/>
        <dbReference type="ChEBI" id="CHEBI:15377"/>
        <dbReference type="ChEBI" id="CHEBI:43474"/>
        <dbReference type="ChEBI" id="CHEBI:46858"/>
        <dbReference type="ChEBI" id="CHEBI:61978"/>
        <dbReference type="EC" id="3.1.3.48"/>
    </reaction>
</comment>
<evidence type="ECO:0000256" key="9">
    <source>
        <dbReference type="ARBA" id="ARBA00067190"/>
    </source>
</evidence>